<name>A0ABT8LLB3_9BACT</name>
<organism evidence="3 4">
    <name type="scientific">Agaribacillus aureus</name>
    <dbReference type="NCBI Taxonomy" id="3051825"/>
    <lineage>
        <taxon>Bacteria</taxon>
        <taxon>Pseudomonadati</taxon>
        <taxon>Bacteroidota</taxon>
        <taxon>Cytophagia</taxon>
        <taxon>Cytophagales</taxon>
        <taxon>Splendidivirgaceae</taxon>
        <taxon>Agaribacillus</taxon>
    </lineage>
</organism>
<protein>
    <submittedName>
        <fullName evidence="3">FG-GAP-like repeat-containing protein</fullName>
    </submittedName>
</protein>
<comment type="caution">
    <text evidence="3">The sequence shown here is derived from an EMBL/GenBank/DDBJ whole genome shotgun (WGS) entry which is preliminary data.</text>
</comment>
<accession>A0ABT8LLB3</accession>
<dbReference type="Gene3D" id="2.130.10.130">
    <property type="entry name" value="Integrin alpha, N-terminal"/>
    <property type="match status" value="2"/>
</dbReference>
<dbReference type="InterPro" id="IPR013517">
    <property type="entry name" value="FG-GAP"/>
</dbReference>
<dbReference type="PANTHER" id="PTHR16026">
    <property type="entry name" value="CARTILAGE ACIDIC PROTEIN 1"/>
    <property type="match status" value="1"/>
</dbReference>
<dbReference type="Gene3D" id="2.60.40.4070">
    <property type="match status" value="1"/>
</dbReference>
<dbReference type="InterPro" id="IPR011519">
    <property type="entry name" value="UnbV_ASPIC"/>
</dbReference>
<dbReference type="Pfam" id="PF13517">
    <property type="entry name" value="FG-GAP_3"/>
    <property type="match status" value="2"/>
</dbReference>
<dbReference type="NCBIfam" id="TIGR04183">
    <property type="entry name" value="Por_Secre_tail"/>
    <property type="match status" value="1"/>
</dbReference>
<dbReference type="Proteomes" id="UP001172083">
    <property type="component" value="Unassembled WGS sequence"/>
</dbReference>
<evidence type="ECO:0000259" key="2">
    <source>
        <dbReference type="Pfam" id="PF07593"/>
    </source>
</evidence>
<keyword evidence="4" id="KW-1185">Reference proteome</keyword>
<evidence type="ECO:0000313" key="3">
    <source>
        <dbReference type="EMBL" id="MDN5217098.1"/>
    </source>
</evidence>
<dbReference type="InterPro" id="IPR028994">
    <property type="entry name" value="Integrin_alpha_N"/>
</dbReference>
<dbReference type="InterPro" id="IPR027039">
    <property type="entry name" value="Crtac1"/>
</dbReference>
<dbReference type="EMBL" id="JAUJEB010000013">
    <property type="protein sequence ID" value="MDN5217098.1"/>
    <property type="molecule type" value="Genomic_DNA"/>
</dbReference>
<reference evidence="3" key="1">
    <citation type="submission" date="2023-06" db="EMBL/GenBank/DDBJ databases">
        <title>Genomic of Agaribacillus aureum.</title>
        <authorList>
            <person name="Wang G."/>
        </authorList>
    </citation>
    <scope>NUCLEOTIDE SEQUENCE</scope>
    <source>
        <strain evidence="3">BMA12</strain>
    </source>
</reference>
<dbReference type="InterPro" id="IPR026444">
    <property type="entry name" value="Secre_tail"/>
</dbReference>
<feature type="domain" description="ASPIC/UnbV" evidence="2">
    <location>
        <begin position="428"/>
        <end position="494"/>
    </location>
</feature>
<keyword evidence="1" id="KW-0732">Signal</keyword>
<evidence type="ECO:0000256" key="1">
    <source>
        <dbReference type="ARBA" id="ARBA00022729"/>
    </source>
</evidence>
<dbReference type="Pfam" id="PF07593">
    <property type="entry name" value="UnbV_ASPIC"/>
    <property type="match status" value="1"/>
</dbReference>
<proteinExistence type="predicted"/>
<sequence>MKYSNIVTTFIHTIWMVCLILPISPSIAQIFHEVEIRDIAKMQINYGNAVADYDLDGDLDVFIVAYNPFDAKDPQTWSRLMENKGGWFEDVTVDAGFGTQYTGGTAGDNKIGASWGDYDNDGYPDLFLAHGGGTQLYQNNGNKTFSDVSASSNITPCKVCVNTSALWWDYDNDGDLDLYISDYQNPNRLFNNQGDGTFKDLSLVTKLDDAGGTWCSIPIDANNDGWLDLYVVNDYGHSRFYINEDGNSFREATTAYGLKNTGNAMGATIGDYNNDGHLDIYITNIAEFQSNPLFAGKASGGFEERALEEGVENGHWAWGTHFFDADHDGDEDLYVVNGWGNLVYHNKFFKNLRSEGEDRYEDWSDIAACDGEANGMSTEVFDYDNDGDLDILVSNTDNKPYFYRNAGQAPGTNWLQVDLEGTVSNRDAIGTRLVAAANGKFWHRFHHGAGIMAQSIKPVHFGLGGADILDSLLITWPNGDWETIYDLKANQKVTIIEGVGVSGIVTALDPQHGIGDQPVSVAAYPNPFHESVEFEVNTRRSGSLHLQVYSLQGQKIFELQTNIANHTYWRGSWNGEDMMGKNQGAGMYIFHIALNDERWSGKLLYQP</sequence>
<gene>
    <name evidence="3" type="ORF">QQ020_33815</name>
</gene>
<evidence type="ECO:0000313" key="4">
    <source>
        <dbReference type="Proteomes" id="UP001172083"/>
    </source>
</evidence>
<dbReference type="RefSeq" id="WP_346762435.1">
    <property type="nucleotide sequence ID" value="NZ_JAUJEB010000013.1"/>
</dbReference>
<dbReference type="PANTHER" id="PTHR16026:SF0">
    <property type="entry name" value="CARTILAGE ACIDIC PROTEIN 1"/>
    <property type="match status" value="1"/>
</dbReference>
<dbReference type="SUPFAM" id="SSF69318">
    <property type="entry name" value="Integrin alpha N-terminal domain"/>
    <property type="match status" value="1"/>
</dbReference>